<dbReference type="SMR" id="A0A328PZ57"/>
<evidence type="ECO:0000256" key="1">
    <source>
        <dbReference type="ARBA" id="ARBA00022755"/>
    </source>
</evidence>
<evidence type="ECO:0000256" key="3">
    <source>
        <dbReference type="HAMAP-Rule" id="MF_00705"/>
    </source>
</evidence>
<evidence type="ECO:0000256" key="2">
    <source>
        <dbReference type="ARBA" id="ARBA00022801"/>
    </source>
</evidence>
<dbReference type="HAMAP" id="MF_00705">
    <property type="entry name" value="IMP_cyclohydrol"/>
    <property type="match status" value="1"/>
</dbReference>
<comment type="caution">
    <text evidence="6">The sequence shown here is derived from an EMBL/GenBank/DDBJ whole genome shotgun (WGS) entry which is preliminary data.</text>
</comment>
<dbReference type="InterPro" id="IPR036795">
    <property type="entry name" value="IMP_cyclohydrolase-like_sf"/>
</dbReference>
<feature type="domain" description="Inosine monophosphate cyclohydrolase-like" evidence="5">
    <location>
        <begin position="2"/>
        <end position="194"/>
    </location>
</feature>
<dbReference type="GeneID" id="3855304"/>
<proteinExistence type="inferred from homology"/>
<dbReference type="RefSeq" id="WP_011406969.1">
    <property type="nucleotide sequence ID" value="NZ_CATZNA010000052.1"/>
</dbReference>
<dbReference type="Pfam" id="PF07826">
    <property type="entry name" value="IMP_cyclohyd"/>
    <property type="match status" value="1"/>
</dbReference>
<dbReference type="EC" id="3.5.4.10" evidence="3 4"/>
<dbReference type="InterPro" id="IPR020600">
    <property type="entry name" value="IMP_cyclohydrolase-like"/>
</dbReference>
<keyword evidence="1 3" id="KW-0658">Purine biosynthesis</keyword>
<dbReference type="InterPro" id="IPR010191">
    <property type="entry name" value="IMP_cyclohydrolase"/>
</dbReference>
<dbReference type="GO" id="GO:0006189">
    <property type="term" value="P:'de novo' IMP biosynthetic process"/>
    <property type="evidence" value="ECO:0007669"/>
    <property type="project" value="UniProtKB-UniRule"/>
</dbReference>
<comment type="function">
    <text evidence="3">Catalyzes the cyclization of 5-formylamidoimidazole-4-carboxamide ribonucleotide to IMP.</text>
</comment>
<comment type="similarity">
    <text evidence="3">Belongs to the archaeal IMP cyclohydrolase family.</text>
</comment>
<gene>
    <name evidence="3" type="primary">purO</name>
    <name evidence="6" type="ORF">CA615_06975</name>
</gene>
<name>A0A328PZ57_9EURY</name>
<dbReference type="OMA" id="PYITYNC"/>
<dbReference type="UniPathway" id="UPA00074">
    <property type="reaction ID" value="UER00135"/>
</dbReference>
<dbReference type="EMBL" id="NGJK01000084">
    <property type="protein sequence ID" value="RAP02543.1"/>
    <property type="molecule type" value="Genomic_DNA"/>
</dbReference>
<dbReference type="Gene3D" id="3.60.20.20">
    <property type="entry name" value="Inosine monophosphate cyclohydrolase-like"/>
    <property type="match status" value="1"/>
</dbReference>
<sequence length="202" mass="22479">MYLGRIISIGSSKDGVYASYRVSSRSFPNRKSVVNNQKVAIIPTQGSEDDIYKNPYISYNCIDIIDDICVVTNGSHTDIIAGKIREGMNMKDAVALSLLTMDYEKDDYNTPRIGGAINTKGEGYIGIVTHEGIEVKKVNPGESFYVSTYEHNTPREVDYTATNAKEATEFIFNGGIFSEFTHPVTSCAAFNKDEWEIDFKNP</sequence>
<dbReference type="PIRSF" id="PIRSF004866">
    <property type="entry name" value="IMP_cclhdr_arch"/>
    <property type="match status" value="1"/>
</dbReference>
<accession>A0A328PZ57</accession>
<dbReference type="SUPFAM" id="SSF75569">
    <property type="entry name" value="Archaeal IMP cyclohydrolase PurO"/>
    <property type="match status" value="1"/>
</dbReference>
<organism evidence="6 7">
    <name type="scientific">Methanosphaera stadtmanae</name>
    <dbReference type="NCBI Taxonomy" id="2317"/>
    <lineage>
        <taxon>Archaea</taxon>
        <taxon>Methanobacteriati</taxon>
        <taxon>Methanobacteriota</taxon>
        <taxon>Methanomada group</taxon>
        <taxon>Methanobacteria</taxon>
        <taxon>Methanobacteriales</taxon>
        <taxon>Methanobacteriaceae</taxon>
        <taxon>Methanosphaera</taxon>
    </lineage>
</organism>
<protein>
    <recommendedName>
        <fullName evidence="3 4">IMP cyclohydrolase</fullName>
        <ecNumber evidence="3 4">3.5.4.10</ecNumber>
    </recommendedName>
    <alternativeName>
        <fullName evidence="3">IMP synthase</fullName>
    </alternativeName>
    <alternativeName>
        <fullName evidence="3">Inosinicase</fullName>
    </alternativeName>
</protein>
<evidence type="ECO:0000313" key="7">
    <source>
        <dbReference type="Proteomes" id="UP000248557"/>
    </source>
</evidence>
<dbReference type="GO" id="GO:0003937">
    <property type="term" value="F:IMP cyclohydrolase activity"/>
    <property type="evidence" value="ECO:0007669"/>
    <property type="project" value="UniProtKB-UniRule"/>
</dbReference>
<dbReference type="Proteomes" id="UP000248557">
    <property type="component" value="Unassembled WGS sequence"/>
</dbReference>
<dbReference type="AlphaFoldDB" id="A0A328PZ57"/>
<dbReference type="NCBIfam" id="NF003167">
    <property type="entry name" value="PRK04151.1"/>
    <property type="match status" value="1"/>
</dbReference>
<comment type="catalytic activity">
    <reaction evidence="3">
        <text>IMP + H2O = 5-formamido-1-(5-phospho-D-ribosyl)imidazole-4-carboxamide</text>
        <dbReference type="Rhea" id="RHEA:18445"/>
        <dbReference type="ChEBI" id="CHEBI:15377"/>
        <dbReference type="ChEBI" id="CHEBI:58053"/>
        <dbReference type="ChEBI" id="CHEBI:58467"/>
        <dbReference type="EC" id="3.5.4.10"/>
    </reaction>
</comment>
<evidence type="ECO:0000313" key="6">
    <source>
        <dbReference type="EMBL" id="RAP02543.1"/>
    </source>
</evidence>
<evidence type="ECO:0000256" key="4">
    <source>
        <dbReference type="NCBIfam" id="TIGR01922"/>
    </source>
</evidence>
<keyword evidence="2 3" id="KW-0378">Hydrolase</keyword>
<dbReference type="NCBIfam" id="TIGR01922">
    <property type="entry name" value="purO_arch"/>
    <property type="match status" value="1"/>
</dbReference>
<evidence type="ECO:0000259" key="5">
    <source>
        <dbReference type="Pfam" id="PF07826"/>
    </source>
</evidence>
<reference evidence="6 7" key="1">
    <citation type="submission" date="2017-05" db="EMBL/GenBank/DDBJ databases">
        <title>Host range expansion of the Methanosphaera genus to humans and monogastric animals involves recent and extensive reduction in genome content.</title>
        <authorList>
            <person name="Hoedt E.C."/>
            <person name="Volmer J.G."/>
            <person name="Parks D.H."/>
            <person name="Rosewarne C.P."/>
            <person name="Denman S.E."/>
            <person name="Mcsweeney C.S."/>
            <person name="O Cuiv P."/>
            <person name="Hugenholtz P."/>
            <person name="Tyson G.W."/>
            <person name="Morrison M."/>
        </authorList>
    </citation>
    <scope>NUCLEOTIDE SEQUENCE [LARGE SCALE GENOMIC DNA]</scope>
    <source>
        <strain evidence="6 7">PA5</strain>
    </source>
</reference>
<comment type="pathway">
    <text evidence="3">Purine metabolism; IMP biosynthesis via de novo pathway; IMP from 5-formamido-1-(5-phospho-D-ribosyl)imidazole-4-carboxamide: step 1/1.</text>
</comment>